<accession>A0A8D9CA60</accession>
<reference evidence="1" key="1">
    <citation type="submission" date="2021-06" db="EMBL/GenBank/DDBJ databases">
        <authorList>
            <person name="Gannon L."/>
            <person name="Redgwell R T."/>
            <person name="Michniewski S."/>
            <person name="Harrison D C."/>
            <person name="Millard A."/>
        </authorList>
    </citation>
    <scope>NUCLEOTIDE SEQUENCE</scope>
</reference>
<protein>
    <submittedName>
        <fullName evidence="1">Gp17</fullName>
    </submittedName>
</protein>
<sequence>MADNNKPLLFSSITFANIKLEIENFLRQTYNKADQLFSPASPYGHILQITEQLYQLSMLYLKTSINQFDMSNINSNNKKIVRSNAIVAGHIPSRSISATGILKFVLRAGTEIEKDIPGSKVTIFNKTQIKNKTNGLDYIIDLGGADKVTYTVTNNSQFIVNVTQGKYEYTEFTGTSEINQSYSVNIPGIKDVENFNVEVTVNGDAWAVRKHLYEIIADEQACVVRTGFTGGIEVIFGNGSFGAIPPLASIIRVSYIESDGQSGNIFRRTVNDWTIIGDVLDGFGNTLDITQFFDVNIMADINFGANGESVQFTRNILPITSTNFVLGLPQQYAYQLKRLGVFSHVNAYDDSGTVMIVATPNIKLFKNRNANYFTIDKSAFELDSYEISKIDKYLKTGGNIQLTKKYKIKSPDLSYYIMNVFVVVYDDAVMDNVTSEIQDKVSDYFLDFNRMDRVPKKDLINAISEIDDIDSVDIQFVSKKNEDYHGEFIKRDENSRANVTNTQDLTTIRRFPDYNPNESRGLDPVLGDIIFEPNELPMIRGGWRDRNGIFYNEEAGKDFSSINIVKKGTTDRKNVVNI</sequence>
<name>A0A8D9CA60_9VIRU</name>
<dbReference type="EMBL" id="OU342829">
    <property type="protein sequence ID" value="CAG7580667.1"/>
    <property type="molecule type" value="Genomic_DNA"/>
</dbReference>
<evidence type="ECO:0000313" key="1">
    <source>
        <dbReference type="EMBL" id="CAG7580667.1"/>
    </source>
</evidence>
<gene>
    <name evidence="1" type="primary">17</name>
    <name evidence="1" type="ORF">SLAVMIC_00515</name>
</gene>
<organism evidence="1">
    <name type="scientific">uncultured marine phage</name>
    <dbReference type="NCBI Taxonomy" id="707152"/>
    <lineage>
        <taxon>Viruses</taxon>
        <taxon>environmental samples</taxon>
    </lineage>
</organism>
<proteinExistence type="predicted"/>